<evidence type="ECO:0000259" key="8">
    <source>
        <dbReference type="PROSITE" id="PS50109"/>
    </source>
</evidence>
<reference evidence="10 11" key="1">
    <citation type="journal article" date="2021" name="Genome Biol. Evol.">
        <title>Complete Genome Sequencing of a Novel Gloeobacter Species from a Waterfall Cave in Mexico.</title>
        <authorList>
            <person name="Saw J.H."/>
            <person name="Cardona T."/>
            <person name="Montejano G."/>
        </authorList>
    </citation>
    <scope>NUCLEOTIDE SEQUENCE [LARGE SCALE GENOMIC DNA]</scope>
    <source>
        <strain evidence="10">MG652769</strain>
    </source>
</reference>
<dbReference type="InterPro" id="IPR035965">
    <property type="entry name" value="PAS-like_dom_sf"/>
</dbReference>
<dbReference type="PANTHER" id="PTHR43711">
    <property type="entry name" value="TWO-COMPONENT HISTIDINE KINASE"/>
    <property type="match status" value="1"/>
</dbReference>
<dbReference type="SUPFAM" id="SSF55874">
    <property type="entry name" value="ATPase domain of HSP90 chaperone/DNA topoisomerase II/histidine kinase"/>
    <property type="match status" value="1"/>
</dbReference>
<name>A0ABY3PIU2_9CYAN</name>
<proteinExistence type="predicted"/>
<evidence type="ECO:0000256" key="5">
    <source>
        <dbReference type="ARBA" id="ARBA00022777"/>
    </source>
</evidence>
<dbReference type="InterPro" id="IPR036890">
    <property type="entry name" value="HATPase_C_sf"/>
</dbReference>
<keyword evidence="3" id="KW-0597">Phosphoprotein</keyword>
<keyword evidence="7" id="KW-0175">Coiled coil</keyword>
<comment type="catalytic activity">
    <reaction evidence="1">
        <text>ATP + protein L-histidine = ADP + protein N-phospho-L-histidine.</text>
        <dbReference type="EC" id="2.7.13.3"/>
    </reaction>
</comment>
<dbReference type="Gene3D" id="3.30.565.10">
    <property type="entry name" value="Histidine kinase-like ATPase, C-terminal domain"/>
    <property type="match status" value="1"/>
</dbReference>
<evidence type="ECO:0000256" key="2">
    <source>
        <dbReference type="ARBA" id="ARBA00012438"/>
    </source>
</evidence>
<dbReference type="Gene3D" id="1.10.287.130">
    <property type="match status" value="1"/>
</dbReference>
<dbReference type="PANTHER" id="PTHR43711:SF31">
    <property type="entry name" value="HISTIDINE KINASE"/>
    <property type="match status" value="1"/>
</dbReference>
<dbReference type="Pfam" id="PF08448">
    <property type="entry name" value="PAS_4"/>
    <property type="match status" value="1"/>
</dbReference>
<dbReference type="CDD" id="cd16922">
    <property type="entry name" value="HATPase_EvgS-ArcB-TorS-like"/>
    <property type="match status" value="1"/>
</dbReference>
<evidence type="ECO:0000256" key="7">
    <source>
        <dbReference type="SAM" id="Coils"/>
    </source>
</evidence>
<dbReference type="SUPFAM" id="SSF47384">
    <property type="entry name" value="Homodimeric domain of signal transducing histidine kinase"/>
    <property type="match status" value="1"/>
</dbReference>
<evidence type="ECO:0000256" key="4">
    <source>
        <dbReference type="ARBA" id="ARBA00022679"/>
    </source>
</evidence>
<dbReference type="InterPro" id="IPR000700">
    <property type="entry name" value="PAS-assoc_C"/>
</dbReference>
<feature type="domain" description="PAC" evidence="9">
    <location>
        <begin position="97"/>
        <end position="149"/>
    </location>
</feature>
<dbReference type="SMART" id="SM00387">
    <property type="entry name" value="HATPase_c"/>
    <property type="match status" value="1"/>
</dbReference>
<evidence type="ECO:0000313" key="11">
    <source>
        <dbReference type="Proteomes" id="UP001054846"/>
    </source>
</evidence>
<dbReference type="Proteomes" id="UP001054846">
    <property type="component" value="Chromosome"/>
</dbReference>
<keyword evidence="5 10" id="KW-0418">Kinase</keyword>
<dbReference type="GO" id="GO:0016301">
    <property type="term" value="F:kinase activity"/>
    <property type="evidence" value="ECO:0007669"/>
    <property type="project" value="UniProtKB-KW"/>
</dbReference>
<sequence>MRERIGAEAEANRRLLANLTAEKDKLELVIEAIAEGVLVYDASGRLRTANRALWSLLDSPPGTLAHWRALRLRDALGEPVASERTVFERAVGEGILASDLYRLDGPGAQPRVLQITAAPLRTGEGELLGGVAVLRDVTAQKESERLRDDFVATLTHDLRTPLLAAVQTLGFTLEGQYGPLSDGQQQILLAVIESHRALLGLVESLLTIYRYEAGRMRLRKEPTDLAAFVGQCIEELRPLAQNRNQTLLVEASRTLPPVPCDRQQLRRVIVNLVDNALKFTPTGGRVHLRLEPCEGAVRVAVHDTGRGISPEKSALLFVRFAQAESYATGTGLGLYLCRQVIEAHGGRIWAESEPGLGSTFYFTLPLAEGP</sequence>
<protein>
    <recommendedName>
        <fullName evidence="2">histidine kinase</fullName>
        <ecNumber evidence="2">2.7.13.3</ecNumber>
    </recommendedName>
</protein>
<dbReference type="PROSITE" id="PS50109">
    <property type="entry name" value="HIS_KIN"/>
    <property type="match status" value="1"/>
</dbReference>
<organism evidence="10 11">
    <name type="scientific">Gloeobacter morelensis MG652769</name>
    <dbReference type="NCBI Taxonomy" id="2781736"/>
    <lineage>
        <taxon>Bacteria</taxon>
        <taxon>Bacillati</taxon>
        <taxon>Cyanobacteriota</taxon>
        <taxon>Cyanophyceae</taxon>
        <taxon>Gloeobacterales</taxon>
        <taxon>Gloeobacteraceae</taxon>
        <taxon>Gloeobacter</taxon>
        <taxon>Gloeobacter morelensis</taxon>
    </lineage>
</organism>
<dbReference type="Pfam" id="PF00512">
    <property type="entry name" value="HisKA"/>
    <property type="match status" value="1"/>
</dbReference>
<keyword evidence="11" id="KW-1185">Reference proteome</keyword>
<feature type="coiled-coil region" evidence="7">
    <location>
        <begin position="9"/>
        <end position="36"/>
    </location>
</feature>
<dbReference type="PRINTS" id="PR00344">
    <property type="entry name" value="BCTRLSENSOR"/>
</dbReference>
<dbReference type="InterPro" id="IPR005467">
    <property type="entry name" value="His_kinase_dom"/>
</dbReference>
<dbReference type="SUPFAM" id="SSF55785">
    <property type="entry name" value="PYP-like sensor domain (PAS domain)"/>
    <property type="match status" value="1"/>
</dbReference>
<dbReference type="EMBL" id="CP063845">
    <property type="protein sequence ID" value="UFP93575.1"/>
    <property type="molecule type" value="Genomic_DNA"/>
</dbReference>
<dbReference type="SMART" id="SM00388">
    <property type="entry name" value="HisKA"/>
    <property type="match status" value="1"/>
</dbReference>
<keyword evidence="6" id="KW-0902">Two-component regulatory system</keyword>
<dbReference type="PROSITE" id="PS50113">
    <property type="entry name" value="PAC"/>
    <property type="match status" value="1"/>
</dbReference>
<keyword evidence="4" id="KW-0808">Transferase</keyword>
<evidence type="ECO:0000313" key="10">
    <source>
        <dbReference type="EMBL" id="UFP93575.1"/>
    </source>
</evidence>
<dbReference type="InterPro" id="IPR050736">
    <property type="entry name" value="Sensor_HK_Regulatory"/>
</dbReference>
<dbReference type="InterPro" id="IPR036097">
    <property type="entry name" value="HisK_dim/P_sf"/>
</dbReference>
<gene>
    <name evidence="10" type="ORF">ISF26_17550</name>
</gene>
<feature type="domain" description="Histidine kinase" evidence="8">
    <location>
        <begin position="153"/>
        <end position="368"/>
    </location>
</feature>
<dbReference type="EC" id="2.7.13.3" evidence="2"/>
<dbReference type="InterPro" id="IPR013656">
    <property type="entry name" value="PAS_4"/>
</dbReference>
<evidence type="ECO:0000256" key="3">
    <source>
        <dbReference type="ARBA" id="ARBA00022553"/>
    </source>
</evidence>
<dbReference type="InterPro" id="IPR004358">
    <property type="entry name" value="Sig_transdc_His_kin-like_C"/>
</dbReference>
<evidence type="ECO:0000256" key="6">
    <source>
        <dbReference type="ARBA" id="ARBA00023012"/>
    </source>
</evidence>
<accession>A0ABY3PIU2</accession>
<dbReference type="Pfam" id="PF02518">
    <property type="entry name" value="HATPase_c"/>
    <property type="match status" value="1"/>
</dbReference>
<evidence type="ECO:0000256" key="1">
    <source>
        <dbReference type="ARBA" id="ARBA00000085"/>
    </source>
</evidence>
<dbReference type="InterPro" id="IPR003661">
    <property type="entry name" value="HisK_dim/P_dom"/>
</dbReference>
<dbReference type="InterPro" id="IPR003594">
    <property type="entry name" value="HATPase_dom"/>
</dbReference>
<evidence type="ECO:0000259" key="9">
    <source>
        <dbReference type="PROSITE" id="PS50113"/>
    </source>
</evidence>
<dbReference type="CDD" id="cd00082">
    <property type="entry name" value="HisKA"/>
    <property type="match status" value="1"/>
</dbReference>
<dbReference type="Gene3D" id="3.30.450.20">
    <property type="entry name" value="PAS domain"/>
    <property type="match status" value="1"/>
</dbReference>